<protein>
    <submittedName>
        <fullName evidence="1">Uncharacterized protein</fullName>
    </submittedName>
</protein>
<accession>A0A0L6JPY3</accession>
<keyword evidence="2" id="KW-1185">Reference proteome</keyword>
<dbReference type="STRING" id="398512.Bccel_3172"/>
<comment type="caution">
    <text evidence="1">The sequence shown here is derived from an EMBL/GenBank/DDBJ whole genome shotgun (WGS) entry which is preliminary data.</text>
</comment>
<reference evidence="2" key="1">
    <citation type="submission" date="2015-07" db="EMBL/GenBank/DDBJ databases">
        <title>Near-Complete Genome Sequence of the Cellulolytic Bacterium Bacteroides (Pseudobacteroides) cellulosolvens ATCC 35603.</title>
        <authorList>
            <person name="Dassa B."/>
            <person name="Utturkar S.M."/>
            <person name="Klingeman D.M."/>
            <person name="Hurt R.A."/>
            <person name="Keller M."/>
            <person name="Xu J."/>
            <person name="Reddy Y.H.K."/>
            <person name="Borovok I."/>
            <person name="Grinberg I.R."/>
            <person name="Lamed R."/>
            <person name="Zhivin O."/>
            <person name="Bayer E.A."/>
            <person name="Brown S.D."/>
        </authorList>
    </citation>
    <scope>NUCLEOTIDE SEQUENCE [LARGE SCALE GENOMIC DNA]</scope>
    <source>
        <strain evidence="2">DSM 2933</strain>
    </source>
</reference>
<name>A0A0L6JPY3_9FIRM</name>
<dbReference type="EMBL" id="LGTC01000001">
    <property type="protein sequence ID" value="KNY27901.1"/>
    <property type="molecule type" value="Genomic_DNA"/>
</dbReference>
<evidence type="ECO:0000313" key="2">
    <source>
        <dbReference type="Proteomes" id="UP000036923"/>
    </source>
</evidence>
<sequence length="53" mass="6125">MIMSFIKQSHYIVARGAGARSMRALGVVTFLHREKSSEWSLKRLNFMNLTIQL</sequence>
<proteinExistence type="predicted"/>
<dbReference type="AlphaFoldDB" id="A0A0L6JPY3"/>
<evidence type="ECO:0000313" key="1">
    <source>
        <dbReference type="EMBL" id="KNY27901.1"/>
    </source>
</evidence>
<organism evidence="1 2">
    <name type="scientific">Pseudobacteroides cellulosolvens ATCC 35603 = DSM 2933</name>
    <dbReference type="NCBI Taxonomy" id="398512"/>
    <lineage>
        <taxon>Bacteria</taxon>
        <taxon>Bacillati</taxon>
        <taxon>Bacillota</taxon>
        <taxon>Clostridia</taxon>
        <taxon>Eubacteriales</taxon>
        <taxon>Oscillospiraceae</taxon>
        <taxon>Pseudobacteroides</taxon>
    </lineage>
</organism>
<gene>
    <name evidence="1" type="ORF">Bccel_3172</name>
</gene>
<dbReference type="Proteomes" id="UP000036923">
    <property type="component" value="Unassembled WGS sequence"/>
</dbReference>